<dbReference type="EC" id="2.7.7.49" evidence="1"/>
<reference evidence="4 5" key="1">
    <citation type="journal article" date="2019" name="Sci. Rep.">
        <title>Orb-weaving spider Araneus ventricosus genome elucidates the spidroin gene catalogue.</title>
        <authorList>
            <person name="Kono N."/>
            <person name="Nakamura H."/>
            <person name="Ohtoshi R."/>
            <person name="Moran D.A.P."/>
            <person name="Shinohara A."/>
            <person name="Yoshida Y."/>
            <person name="Fujiwara M."/>
            <person name="Mori M."/>
            <person name="Tomita M."/>
            <person name="Arakawa K."/>
        </authorList>
    </citation>
    <scope>NUCLEOTIDE SEQUENCE [LARGE SCALE GENOMIC DNA]</scope>
</reference>
<dbReference type="AlphaFoldDB" id="A0A4Y2SG16"/>
<dbReference type="PANTHER" id="PTHR37984">
    <property type="entry name" value="PROTEIN CBG26694"/>
    <property type="match status" value="1"/>
</dbReference>
<feature type="domain" description="Integrase p58-like C-terminal" evidence="3">
    <location>
        <begin position="338"/>
        <end position="371"/>
    </location>
</feature>
<dbReference type="Gene3D" id="1.10.340.70">
    <property type="match status" value="1"/>
</dbReference>
<dbReference type="Proteomes" id="UP000499080">
    <property type="component" value="Unassembled WGS sequence"/>
</dbReference>
<evidence type="ECO:0000256" key="1">
    <source>
        <dbReference type="ARBA" id="ARBA00012493"/>
    </source>
</evidence>
<dbReference type="EMBL" id="BGPR01021606">
    <property type="protein sequence ID" value="GBN87067.1"/>
    <property type="molecule type" value="Genomic_DNA"/>
</dbReference>
<evidence type="ECO:0000259" key="3">
    <source>
        <dbReference type="Pfam" id="PF22938"/>
    </source>
</evidence>
<keyword evidence="5" id="KW-1185">Reference proteome</keyword>
<dbReference type="InterPro" id="IPR012337">
    <property type="entry name" value="RNaseH-like_sf"/>
</dbReference>
<dbReference type="SUPFAM" id="SSF53098">
    <property type="entry name" value="Ribonuclease H-like"/>
    <property type="match status" value="1"/>
</dbReference>
<gene>
    <name evidence="4" type="ORF">AVEN_267184_1</name>
</gene>
<name>A0A4Y2SG16_ARAVE</name>
<sequence length="371" mass="43062">MEMDISVKVLTTEDAWSSSEVKKAQLKDPAIRPILERQLNSEDRPSWQEIAPESPATKRYWTLWDSLHLKDGVLYRKWESDDGSSCRWQLILPKSRIQEVLRETHDSASGGHFGVMKTFRETRERFYWYRLRADVEKWSRECHACGARKGPKTRTKGRLQRYNVGTPFERMALDILGPLPVTTKGNRYVLVLMDYFTKWPEAIPISDQEASTVAEELVRAWRTYDITFGSRSADHEATGCTIADMLFGRTLRLPCDILFGRPSDMPSSPNEYLNNLEARLESVHAFARERIKLASERMKTRYDSGSTGHHFKEVDQVWMYNPKRRRGLSPKLQQNSEGPYTIVKKLNDVIYRVQRSPNAKPKVIHINRLTP</sequence>
<dbReference type="InterPro" id="IPR054465">
    <property type="entry name" value="Integrase_p58-like_C"/>
</dbReference>
<evidence type="ECO:0000313" key="4">
    <source>
        <dbReference type="EMBL" id="GBN87067.1"/>
    </source>
</evidence>
<protein>
    <recommendedName>
        <fullName evidence="1">RNA-directed DNA polymerase</fullName>
        <ecNumber evidence="1">2.7.7.49</ecNumber>
    </recommendedName>
</protein>
<dbReference type="Gene3D" id="3.30.420.10">
    <property type="entry name" value="Ribonuclease H-like superfamily/Ribonuclease H"/>
    <property type="match status" value="1"/>
</dbReference>
<dbReference type="Pfam" id="PF17921">
    <property type="entry name" value="Integrase_H2C2"/>
    <property type="match status" value="1"/>
</dbReference>
<dbReference type="Pfam" id="PF22938">
    <property type="entry name" value="Integrase_p58_C"/>
    <property type="match status" value="1"/>
</dbReference>
<dbReference type="GO" id="GO:0003964">
    <property type="term" value="F:RNA-directed DNA polymerase activity"/>
    <property type="evidence" value="ECO:0007669"/>
    <property type="project" value="UniProtKB-EC"/>
</dbReference>
<dbReference type="FunFam" id="1.10.340.70:FF:000001">
    <property type="entry name" value="Retrovirus-related Pol polyprotein from transposon gypsy-like Protein"/>
    <property type="match status" value="1"/>
</dbReference>
<proteinExistence type="predicted"/>
<comment type="caution">
    <text evidence="4">The sequence shown here is derived from an EMBL/GenBank/DDBJ whole genome shotgun (WGS) entry which is preliminary data.</text>
</comment>
<dbReference type="OrthoDB" id="10030726at2759"/>
<evidence type="ECO:0000259" key="2">
    <source>
        <dbReference type="Pfam" id="PF17921"/>
    </source>
</evidence>
<dbReference type="PANTHER" id="PTHR37984:SF15">
    <property type="entry name" value="INTEGRASE CATALYTIC DOMAIN-CONTAINING PROTEIN"/>
    <property type="match status" value="1"/>
</dbReference>
<organism evidence="4 5">
    <name type="scientific">Araneus ventricosus</name>
    <name type="common">Orbweaver spider</name>
    <name type="synonym">Epeira ventricosa</name>
    <dbReference type="NCBI Taxonomy" id="182803"/>
    <lineage>
        <taxon>Eukaryota</taxon>
        <taxon>Metazoa</taxon>
        <taxon>Ecdysozoa</taxon>
        <taxon>Arthropoda</taxon>
        <taxon>Chelicerata</taxon>
        <taxon>Arachnida</taxon>
        <taxon>Araneae</taxon>
        <taxon>Araneomorphae</taxon>
        <taxon>Entelegynae</taxon>
        <taxon>Araneoidea</taxon>
        <taxon>Araneidae</taxon>
        <taxon>Araneus</taxon>
    </lineage>
</organism>
<feature type="domain" description="Integrase zinc-binding" evidence="2">
    <location>
        <begin position="93"/>
        <end position="149"/>
    </location>
</feature>
<accession>A0A4Y2SG16</accession>
<dbReference type="InterPro" id="IPR041588">
    <property type="entry name" value="Integrase_H2C2"/>
</dbReference>
<dbReference type="InterPro" id="IPR036397">
    <property type="entry name" value="RNaseH_sf"/>
</dbReference>
<dbReference type="InterPro" id="IPR050951">
    <property type="entry name" value="Retrovirus_Pol_polyprotein"/>
</dbReference>
<dbReference type="GO" id="GO:0003676">
    <property type="term" value="F:nucleic acid binding"/>
    <property type="evidence" value="ECO:0007669"/>
    <property type="project" value="InterPro"/>
</dbReference>
<evidence type="ECO:0000313" key="5">
    <source>
        <dbReference type="Proteomes" id="UP000499080"/>
    </source>
</evidence>